<protein>
    <recommendedName>
        <fullName evidence="3">Peptidase M41 domain-containing protein</fullName>
    </recommendedName>
</protein>
<dbReference type="InterPro" id="IPR037219">
    <property type="entry name" value="Peptidase_M41-like"/>
</dbReference>
<dbReference type="GO" id="GO:0004222">
    <property type="term" value="F:metalloendopeptidase activity"/>
    <property type="evidence" value="ECO:0007669"/>
    <property type="project" value="InterPro"/>
</dbReference>
<organism evidence="1 2">
    <name type="scientific">Candidatus Aquicultor primus</name>
    <dbReference type="NCBI Taxonomy" id="1797195"/>
    <lineage>
        <taxon>Bacteria</taxon>
        <taxon>Bacillati</taxon>
        <taxon>Actinomycetota</taxon>
        <taxon>Candidatus Aquicultoria</taxon>
        <taxon>Candidatus Aquicultorales</taxon>
        <taxon>Candidatus Aquicultoraceae</taxon>
        <taxon>Candidatus Aquicultor</taxon>
    </lineage>
</organism>
<evidence type="ECO:0008006" key="3">
    <source>
        <dbReference type="Google" id="ProtNLM"/>
    </source>
</evidence>
<gene>
    <name evidence="1" type="ORF">A2074_05145</name>
</gene>
<name>A0A1F2UMB1_9ACTN</name>
<dbReference type="GO" id="GO:0005524">
    <property type="term" value="F:ATP binding"/>
    <property type="evidence" value="ECO:0007669"/>
    <property type="project" value="InterPro"/>
</dbReference>
<dbReference type="GO" id="GO:0004176">
    <property type="term" value="F:ATP-dependent peptidase activity"/>
    <property type="evidence" value="ECO:0007669"/>
    <property type="project" value="InterPro"/>
</dbReference>
<evidence type="ECO:0000313" key="2">
    <source>
        <dbReference type="Proteomes" id="UP000178086"/>
    </source>
</evidence>
<dbReference type="AlphaFoldDB" id="A0A1F2UMB1"/>
<dbReference type="Proteomes" id="UP000178086">
    <property type="component" value="Unassembled WGS sequence"/>
</dbReference>
<evidence type="ECO:0000313" key="1">
    <source>
        <dbReference type="EMBL" id="OFW34138.1"/>
    </source>
</evidence>
<dbReference type="SUPFAM" id="SSF140990">
    <property type="entry name" value="FtsH protease domain-like"/>
    <property type="match status" value="1"/>
</dbReference>
<sequence>MAIKESNIRAIEVVAYHEAGHAVACCVLEEKFTKISIESFGEFSGRVNGSTDTVETFELNDMQKYNTNRRRNLTAIFLAGGIAEIMLYEKKLKGWGWELTQELRNSIDQSANGHSKDDIAHIHKLIKITGGSITDYITQTRALLEICRHSLDALAEALQVHGELSSEEAICIMKTNFNKNL</sequence>
<accession>A0A1F2UMB1</accession>
<reference evidence="1 2" key="1">
    <citation type="journal article" date="2016" name="Nat. Commun.">
        <title>Thousands of microbial genomes shed light on interconnected biogeochemical processes in an aquifer system.</title>
        <authorList>
            <person name="Anantharaman K."/>
            <person name="Brown C.T."/>
            <person name="Hug L.A."/>
            <person name="Sharon I."/>
            <person name="Castelle C.J."/>
            <person name="Probst A.J."/>
            <person name="Thomas B.C."/>
            <person name="Singh A."/>
            <person name="Wilkins M.J."/>
            <person name="Karaoz U."/>
            <person name="Brodie E.L."/>
            <person name="Williams K.H."/>
            <person name="Hubbard S.S."/>
            <person name="Banfield J.F."/>
        </authorList>
    </citation>
    <scope>NUCLEOTIDE SEQUENCE [LARGE SCALE GENOMIC DNA]</scope>
</reference>
<dbReference type="Gene3D" id="1.20.58.760">
    <property type="entry name" value="Peptidase M41"/>
    <property type="match status" value="1"/>
</dbReference>
<comment type="caution">
    <text evidence="1">The sequence shown here is derived from an EMBL/GenBank/DDBJ whole genome shotgun (WGS) entry which is preliminary data.</text>
</comment>
<proteinExistence type="predicted"/>
<dbReference type="GO" id="GO:0006508">
    <property type="term" value="P:proteolysis"/>
    <property type="evidence" value="ECO:0007669"/>
    <property type="project" value="InterPro"/>
</dbReference>
<dbReference type="EMBL" id="MELI01000052">
    <property type="protein sequence ID" value="OFW34138.1"/>
    <property type="molecule type" value="Genomic_DNA"/>
</dbReference>